<proteinExistence type="predicted"/>
<dbReference type="KEGG" id="mcoo:MCOO_37720"/>
<dbReference type="EMBL" id="AP022569">
    <property type="protein sequence ID" value="BBX47757.1"/>
    <property type="molecule type" value="Genomic_DNA"/>
</dbReference>
<protein>
    <submittedName>
        <fullName evidence="1">Uncharacterized protein</fullName>
    </submittedName>
</protein>
<evidence type="ECO:0000313" key="1">
    <source>
        <dbReference type="EMBL" id="BBX47757.1"/>
    </source>
</evidence>
<accession>A0A7I7L146</accession>
<name>A0A7I7L146_9MYCO</name>
<organism evidence="1 2">
    <name type="scientific">Mycobacterium cookii</name>
    <dbReference type="NCBI Taxonomy" id="1775"/>
    <lineage>
        <taxon>Bacteria</taxon>
        <taxon>Bacillati</taxon>
        <taxon>Actinomycetota</taxon>
        <taxon>Actinomycetes</taxon>
        <taxon>Mycobacteriales</taxon>
        <taxon>Mycobacteriaceae</taxon>
        <taxon>Mycobacterium</taxon>
    </lineage>
</organism>
<keyword evidence="2" id="KW-1185">Reference proteome</keyword>
<dbReference type="Proteomes" id="UP000465866">
    <property type="component" value="Chromosome"/>
</dbReference>
<dbReference type="RefSeq" id="WP_232064683.1">
    <property type="nucleotide sequence ID" value="NZ_AP022569.1"/>
</dbReference>
<sequence>MTTAEQPPESLLSAMAKARIPADNHPFIRRVANAIGIAEYRAVLSSDKPYIVAKRRDGQPDLHIYHGYTTGFTTEQEINGVADSGTGRGPSSRTGTWYVEHPKNQVRLGGKRSGDVRREGSFCSCGMQRSLTGVCVNCD</sequence>
<gene>
    <name evidence="1" type="ORF">MCOO_37720</name>
</gene>
<reference evidence="1 2" key="1">
    <citation type="journal article" date="2019" name="Emerg. Microbes Infect.">
        <title>Comprehensive subspecies identification of 175 nontuberculous mycobacteria species based on 7547 genomic profiles.</title>
        <authorList>
            <person name="Matsumoto Y."/>
            <person name="Kinjo T."/>
            <person name="Motooka D."/>
            <person name="Nabeya D."/>
            <person name="Jung N."/>
            <person name="Uechi K."/>
            <person name="Horii T."/>
            <person name="Iida T."/>
            <person name="Fujita J."/>
            <person name="Nakamura S."/>
        </authorList>
    </citation>
    <scope>NUCLEOTIDE SEQUENCE [LARGE SCALE GENOMIC DNA]</scope>
    <source>
        <strain evidence="1 2">JCM 12404</strain>
    </source>
</reference>
<dbReference type="AlphaFoldDB" id="A0A7I7L146"/>
<evidence type="ECO:0000313" key="2">
    <source>
        <dbReference type="Proteomes" id="UP000465866"/>
    </source>
</evidence>